<comment type="subunit">
    <text evidence="3">Homodimer.</text>
</comment>
<evidence type="ECO:0000256" key="2">
    <source>
        <dbReference type="ARBA" id="ARBA00007441"/>
    </source>
</evidence>
<comment type="similarity">
    <text evidence="2 7">Belongs to the class-I pyridoxal-phosphate-dependent aminotransferase family.</text>
</comment>
<dbReference type="FunFam" id="3.40.640.10:FF:000033">
    <property type="entry name" value="Aspartate aminotransferase"/>
    <property type="match status" value="1"/>
</dbReference>
<dbReference type="PROSITE" id="PS00105">
    <property type="entry name" value="AA_TRANSFER_CLASS_1"/>
    <property type="match status" value="1"/>
</dbReference>
<keyword evidence="5 7" id="KW-0808">Transferase</keyword>
<evidence type="ECO:0000313" key="10">
    <source>
        <dbReference type="EMBL" id="SEG51398.1"/>
    </source>
</evidence>
<dbReference type="PANTHER" id="PTHR46383">
    <property type="entry name" value="ASPARTATE AMINOTRANSFERASE"/>
    <property type="match status" value="1"/>
</dbReference>
<dbReference type="GO" id="GO:0030170">
    <property type="term" value="F:pyridoxal phosphate binding"/>
    <property type="evidence" value="ECO:0007669"/>
    <property type="project" value="InterPro"/>
</dbReference>
<reference evidence="9 12" key="2">
    <citation type="journal article" date="2019" name="Nat. Commun.">
        <title>A new type of DNA phosphorothioation-based antiviral system in archaea.</title>
        <authorList>
            <person name="Xiong L."/>
            <person name="Liu S."/>
            <person name="Chen S."/>
            <person name="Xiao Y."/>
            <person name="Zhu B."/>
            <person name="Gao Y."/>
            <person name="Zhang Y."/>
            <person name="Chen B."/>
            <person name="Luo J."/>
            <person name="Deng Z."/>
            <person name="Chen X."/>
            <person name="Wang L."/>
            <person name="Chen S."/>
        </authorList>
    </citation>
    <scope>NUCLEOTIDE SEQUENCE [LARGE SCALE GENOMIC DNA]</scope>
    <source>
        <strain evidence="9 12">CGMCC 1.10331</strain>
    </source>
</reference>
<dbReference type="EC" id="2.6.1.-" evidence="7"/>
<keyword evidence="11" id="KW-1185">Reference proteome</keyword>
<dbReference type="GO" id="GO:0008483">
    <property type="term" value="F:transaminase activity"/>
    <property type="evidence" value="ECO:0007669"/>
    <property type="project" value="UniProtKB-KW"/>
</dbReference>
<dbReference type="CDD" id="cd00609">
    <property type="entry name" value="AAT_like"/>
    <property type="match status" value="1"/>
</dbReference>
<dbReference type="InterPro" id="IPR015424">
    <property type="entry name" value="PyrdxlP-dep_Trfase"/>
</dbReference>
<dbReference type="InterPro" id="IPR015421">
    <property type="entry name" value="PyrdxlP-dep_Trfase_major"/>
</dbReference>
<feature type="domain" description="Aminotransferase class I/classII large" evidence="8">
    <location>
        <begin position="33"/>
        <end position="376"/>
    </location>
</feature>
<evidence type="ECO:0000256" key="6">
    <source>
        <dbReference type="ARBA" id="ARBA00022898"/>
    </source>
</evidence>
<accession>A0A1H6ARS5</accession>
<dbReference type="InterPro" id="IPR004839">
    <property type="entry name" value="Aminotransferase_I/II_large"/>
</dbReference>
<evidence type="ECO:0000259" key="8">
    <source>
        <dbReference type="Pfam" id="PF00155"/>
    </source>
</evidence>
<evidence type="ECO:0000256" key="7">
    <source>
        <dbReference type="RuleBase" id="RU000481"/>
    </source>
</evidence>
<gene>
    <name evidence="9" type="ORF">DV707_08670</name>
    <name evidence="10" type="ORF">SAMN04488133_2478</name>
</gene>
<evidence type="ECO:0000256" key="1">
    <source>
        <dbReference type="ARBA" id="ARBA00001933"/>
    </source>
</evidence>
<dbReference type="KEGG" id="hlm:DV707_08670"/>
<keyword evidence="4 7" id="KW-0032">Aminotransferase</keyword>
<name>A0A1H6ARS5_9EURY</name>
<dbReference type="Proteomes" id="UP000236740">
    <property type="component" value="Unassembled WGS sequence"/>
</dbReference>
<dbReference type="SUPFAM" id="SSF53383">
    <property type="entry name" value="PLP-dependent transferases"/>
    <property type="match status" value="1"/>
</dbReference>
<evidence type="ECO:0000313" key="11">
    <source>
        <dbReference type="Proteomes" id="UP000236740"/>
    </source>
</evidence>
<proteinExistence type="inferred from homology"/>
<dbReference type="PANTHER" id="PTHR46383:SF1">
    <property type="entry name" value="ASPARTATE AMINOTRANSFERASE"/>
    <property type="match status" value="1"/>
</dbReference>
<dbReference type="OrthoDB" id="372018at2157"/>
<dbReference type="Pfam" id="PF00155">
    <property type="entry name" value="Aminotran_1_2"/>
    <property type="match status" value="1"/>
</dbReference>
<evidence type="ECO:0000256" key="5">
    <source>
        <dbReference type="ARBA" id="ARBA00022679"/>
    </source>
</evidence>
<dbReference type="GO" id="GO:0006520">
    <property type="term" value="P:amino acid metabolic process"/>
    <property type="evidence" value="ECO:0007669"/>
    <property type="project" value="InterPro"/>
</dbReference>
<dbReference type="RefSeq" id="WP_103992168.1">
    <property type="nucleotide sequence ID" value="NZ_CP031311.1"/>
</dbReference>
<comment type="cofactor">
    <cofactor evidence="1 7">
        <name>pyridoxal 5'-phosphate</name>
        <dbReference type="ChEBI" id="CHEBI:597326"/>
    </cofactor>
</comment>
<evidence type="ECO:0000256" key="4">
    <source>
        <dbReference type="ARBA" id="ARBA00022576"/>
    </source>
</evidence>
<reference evidence="10 11" key="1">
    <citation type="submission" date="2016-10" db="EMBL/GenBank/DDBJ databases">
        <authorList>
            <person name="de Groot N.N."/>
        </authorList>
    </citation>
    <scope>NUCLEOTIDE SEQUENCE [LARGE SCALE GENOMIC DNA]</scope>
    <source>
        <strain evidence="10 11">CGMCC 1.10331</strain>
    </source>
</reference>
<dbReference type="EMBL" id="FNVN01000003">
    <property type="protein sequence ID" value="SEG51398.1"/>
    <property type="molecule type" value="Genomic_DNA"/>
</dbReference>
<sequence>MSFDFAARVERVEPSATLAISNKASELEAEGVDVVDLSVGEPDFPTPENIVAAGQDAMDAGHTGYTSSNGIPALREAIAAKLRGDGIDAASEEVIVTPGGKQALYETFQTLIDDGDEVVLLDPAWVSYEAMAKLSGGSLNRVDLAPYDFQLEPALEDLSEAVSDDTELLVVNSPSNPTGAVYSDEALEGVRDLAVEHDVTVISDEIYQQITYGVDPTSLATLDGMSERTVTINGFSKAYSMTGWRLGYLHAPESLISQAAKLHSHSVSCAVNFVQHAGLEAIENTDEAVTEMRDAFRDRRDMLADLFADHGVDVPVGDGAFYMMLPVADDDQEWCAGAIEDAHVATVPGSAFGSPGYARISYAASEERLREAVDRLAEHGYI</sequence>
<evidence type="ECO:0000313" key="12">
    <source>
        <dbReference type="Proteomes" id="UP000296733"/>
    </source>
</evidence>
<organism evidence="10 11">
    <name type="scientific">Halobellus limi</name>
    <dbReference type="NCBI Taxonomy" id="699433"/>
    <lineage>
        <taxon>Archaea</taxon>
        <taxon>Methanobacteriati</taxon>
        <taxon>Methanobacteriota</taxon>
        <taxon>Stenosarchaea group</taxon>
        <taxon>Halobacteria</taxon>
        <taxon>Halobacteriales</taxon>
        <taxon>Haloferacaceae</taxon>
        <taxon>Halobellus</taxon>
    </lineage>
</organism>
<dbReference type="Gene3D" id="3.90.1150.10">
    <property type="entry name" value="Aspartate Aminotransferase, domain 1"/>
    <property type="match status" value="1"/>
</dbReference>
<dbReference type="InterPro" id="IPR015422">
    <property type="entry name" value="PyrdxlP-dep_Trfase_small"/>
</dbReference>
<evidence type="ECO:0000256" key="3">
    <source>
        <dbReference type="ARBA" id="ARBA00011738"/>
    </source>
</evidence>
<dbReference type="Gene3D" id="3.40.640.10">
    <property type="entry name" value="Type I PLP-dependent aspartate aminotransferase-like (Major domain)"/>
    <property type="match status" value="1"/>
</dbReference>
<dbReference type="Proteomes" id="UP000296733">
    <property type="component" value="Chromosome"/>
</dbReference>
<dbReference type="InterPro" id="IPR050596">
    <property type="entry name" value="AspAT/PAT-like"/>
</dbReference>
<dbReference type="GeneID" id="39858158"/>
<dbReference type="AlphaFoldDB" id="A0A1H6ARS5"/>
<dbReference type="InterPro" id="IPR004838">
    <property type="entry name" value="NHTrfase_class1_PyrdxlP-BS"/>
</dbReference>
<keyword evidence="6" id="KW-0663">Pyridoxal phosphate</keyword>
<dbReference type="EMBL" id="CP031311">
    <property type="protein sequence ID" value="QCC47726.1"/>
    <property type="molecule type" value="Genomic_DNA"/>
</dbReference>
<evidence type="ECO:0000313" key="9">
    <source>
        <dbReference type="EMBL" id="QCC47726.1"/>
    </source>
</evidence>
<protein>
    <recommendedName>
        <fullName evidence="7">Aminotransferase</fullName>
        <ecNumber evidence="7">2.6.1.-</ecNumber>
    </recommendedName>
</protein>